<keyword evidence="4" id="KW-0411">Iron-sulfur</keyword>
<dbReference type="SUPFAM" id="SSF54862">
    <property type="entry name" value="4Fe-4S ferredoxins"/>
    <property type="match status" value="1"/>
</dbReference>
<comment type="caution">
    <text evidence="6">The sequence shown here is derived from an EMBL/GenBank/DDBJ whole genome shotgun (WGS) entry which is preliminary data.</text>
</comment>
<dbReference type="EMBL" id="JACXWA010000013">
    <property type="protein sequence ID" value="MBD3869924.1"/>
    <property type="molecule type" value="Genomic_DNA"/>
</dbReference>
<dbReference type="Gene3D" id="3.30.70.20">
    <property type="match status" value="1"/>
</dbReference>
<evidence type="ECO:0000256" key="2">
    <source>
        <dbReference type="ARBA" id="ARBA00022723"/>
    </source>
</evidence>
<keyword evidence="3" id="KW-0408">Iron</keyword>
<feature type="domain" description="4Fe-4S ferredoxin-type" evidence="5">
    <location>
        <begin position="40"/>
        <end position="70"/>
    </location>
</feature>
<dbReference type="InterPro" id="IPR050572">
    <property type="entry name" value="Fe-S_Ferredoxin"/>
</dbReference>
<dbReference type="GO" id="GO:0051539">
    <property type="term" value="F:4 iron, 4 sulfur cluster binding"/>
    <property type="evidence" value="ECO:0007669"/>
    <property type="project" value="UniProtKB-KW"/>
</dbReference>
<dbReference type="NCBIfam" id="NF040864">
    <property type="entry name" value="HgcB_ferredoxin"/>
    <property type="match status" value="1"/>
</dbReference>
<evidence type="ECO:0000256" key="1">
    <source>
        <dbReference type="ARBA" id="ARBA00022485"/>
    </source>
</evidence>
<dbReference type="PROSITE" id="PS51379">
    <property type="entry name" value="4FE4S_FER_2"/>
    <property type="match status" value="2"/>
</dbReference>
<sequence length="91" mass="9614">MTGFAYIRGVTTIELDPLLCNGCMMCIKVCPHPVFEALKRAVAIREPNLCIECGACALNCPEGALNVNPGVGCAAAILKGWVTRSKPDCSC</sequence>
<evidence type="ECO:0000256" key="3">
    <source>
        <dbReference type="ARBA" id="ARBA00023004"/>
    </source>
</evidence>
<dbReference type="PROSITE" id="PS00198">
    <property type="entry name" value="4FE4S_FER_1"/>
    <property type="match status" value="1"/>
</dbReference>
<accession>A0A8J6Y7Q9</accession>
<protein>
    <submittedName>
        <fullName evidence="6">4Fe-4S binding protein</fullName>
    </submittedName>
</protein>
<dbReference type="InterPro" id="IPR017900">
    <property type="entry name" value="4Fe4S_Fe_S_CS"/>
</dbReference>
<name>A0A8J6Y7Q9_9BACT</name>
<feature type="domain" description="4Fe-4S ferredoxin-type" evidence="5">
    <location>
        <begin position="11"/>
        <end position="36"/>
    </location>
</feature>
<dbReference type="PANTHER" id="PTHR43687:SF4">
    <property type="entry name" value="BLR5484 PROTEIN"/>
    <property type="match status" value="1"/>
</dbReference>
<dbReference type="Proteomes" id="UP000598633">
    <property type="component" value="Unassembled WGS sequence"/>
</dbReference>
<dbReference type="InterPro" id="IPR017896">
    <property type="entry name" value="4Fe4S_Fe-S-bd"/>
</dbReference>
<evidence type="ECO:0000313" key="6">
    <source>
        <dbReference type="EMBL" id="MBD3869924.1"/>
    </source>
</evidence>
<dbReference type="GO" id="GO:0046872">
    <property type="term" value="F:metal ion binding"/>
    <property type="evidence" value="ECO:0007669"/>
    <property type="project" value="UniProtKB-KW"/>
</dbReference>
<gene>
    <name evidence="6" type="ORF">IFJ97_01025</name>
</gene>
<evidence type="ECO:0000313" key="7">
    <source>
        <dbReference type="Proteomes" id="UP000598633"/>
    </source>
</evidence>
<dbReference type="AlphaFoldDB" id="A0A8J6Y7Q9"/>
<keyword evidence="2" id="KW-0479">Metal-binding</keyword>
<evidence type="ECO:0000259" key="5">
    <source>
        <dbReference type="PROSITE" id="PS51379"/>
    </source>
</evidence>
<keyword evidence="1" id="KW-0004">4Fe-4S</keyword>
<dbReference type="PANTHER" id="PTHR43687">
    <property type="entry name" value="ADENYLYLSULFATE REDUCTASE, BETA SUBUNIT"/>
    <property type="match status" value="1"/>
</dbReference>
<dbReference type="Pfam" id="PF13187">
    <property type="entry name" value="Fer4_9"/>
    <property type="match status" value="1"/>
</dbReference>
<reference evidence="6 7" key="1">
    <citation type="submission" date="2020-08" db="EMBL/GenBank/DDBJ databases">
        <title>Acidobacteriota in marine sediments use diverse sulfur dissimilation pathways.</title>
        <authorList>
            <person name="Wasmund K."/>
        </authorList>
    </citation>
    <scope>NUCLEOTIDE SEQUENCE [LARGE SCALE GENOMIC DNA]</scope>
    <source>
        <strain evidence="6">MAG AM3-A</strain>
    </source>
</reference>
<organism evidence="6 7">
    <name type="scientific">Candidatus Sulfomarinibacter kjeldsenii</name>
    <dbReference type="NCBI Taxonomy" id="2885994"/>
    <lineage>
        <taxon>Bacteria</taxon>
        <taxon>Pseudomonadati</taxon>
        <taxon>Acidobacteriota</taxon>
        <taxon>Thermoanaerobaculia</taxon>
        <taxon>Thermoanaerobaculales</taxon>
        <taxon>Candidatus Sulfomarinibacteraceae</taxon>
        <taxon>Candidatus Sulfomarinibacter</taxon>
    </lineage>
</organism>
<evidence type="ECO:0000256" key="4">
    <source>
        <dbReference type="ARBA" id="ARBA00023014"/>
    </source>
</evidence>
<proteinExistence type="predicted"/>